<feature type="transmembrane region" description="Helical" evidence="2">
    <location>
        <begin position="47"/>
        <end position="64"/>
    </location>
</feature>
<evidence type="ECO:0000313" key="3">
    <source>
        <dbReference type="EMBL" id="KFA68649.1"/>
    </source>
</evidence>
<keyword evidence="2" id="KW-0472">Membrane</keyword>
<feature type="compositionally biased region" description="Acidic residues" evidence="1">
    <location>
        <begin position="158"/>
        <end position="184"/>
    </location>
</feature>
<organism evidence="3 4">
    <name type="scientific">Stachybotrys chlorohalonatus (strain IBT 40285)</name>
    <dbReference type="NCBI Taxonomy" id="1283841"/>
    <lineage>
        <taxon>Eukaryota</taxon>
        <taxon>Fungi</taxon>
        <taxon>Dikarya</taxon>
        <taxon>Ascomycota</taxon>
        <taxon>Pezizomycotina</taxon>
        <taxon>Sordariomycetes</taxon>
        <taxon>Hypocreomycetidae</taxon>
        <taxon>Hypocreales</taxon>
        <taxon>Stachybotryaceae</taxon>
        <taxon>Stachybotrys</taxon>
    </lineage>
</organism>
<evidence type="ECO:0000256" key="1">
    <source>
        <dbReference type="SAM" id="MobiDB-lite"/>
    </source>
</evidence>
<name>A0A084QXG4_STAC4</name>
<dbReference type="EMBL" id="KL659752">
    <property type="protein sequence ID" value="KFA68649.1"/>
    <property type="molecule type" value="Genomic_DNA"/>
</dbReference>
<dbReference type="AlphaFoldDB" id="A0A084QXG4"/>
<evidence type="ECO:0000256" key="2">
    <source>
        <dbReference type="SAM" id="Phobius"/>
    </source>
</evidence>
<sequence length="214" mass="23465">MEMGSKASGNDSVGRVRATDGDAGSEGGWKASSRVWIRSSNSVKTDVAVFATTSVVLLTAILIYRPPRQLLKQPKTENPIPCIDDIPTDHTDSQDRNPKSIVEQDPVPRRDSDTLAPKDKKSLALHKTTQTRLAGGEARGAHILEDDEVYEIEDSACEDSACEDSAWDDSESDDSEAEDSEAGDGEANNTSIQEQYNIRFEFFISLDFAVILRQ</sequence>
<feature type="region of interest" description="Disordered" evidence="1">
    <location>
        <begin position="72"/>
        <end position="122"/>
    </location>
</feature>
<dbReference type="Proteomes" id="UP000028524">
    <property type="component" value="Unassembled WGS sequence"/>
</dbReference>
<feature type="region of interest" description="Disordered" evidence="1">
    <location>
        <begin position="158"/>
        <end position="191"/>
    </location>
</feature>
<dbReference type="OrthoDB" id="7464126at2759"/>
<keyword evidence="2" id="KW-1133">Transmembrane helix</keyword>
<feature type="compositionally biased region" description="Basic and acidic residues" evidence="1">
    <location>
        <begin position="87"/>
        <end position="98"/>
    </location>
</feature>
<feature type="compositionally biased region" description="Basic and acidic residues" evidence="1">
    <location>
        <begin position="106"/>
        <end position="122"/>
    </location>
</feature>
<keyword evidence="4" id="KW-1185">Reference proteome</keyword>
<keyword evidence="2" id="KW-0812">Transmembrane</keyword>
<feature type="region of interest" description="Disordered" evidence="1">
    <location>
        <begin position="1"/>
        <end position="30"/>
    </location>
</feature>
<accession>A0A084QXG4</accession>
<proteinExistence type="predicted"/>
<dbReference type="STRING" id="1283841.A0A084QXG4"/>
<evidence type="ECO:0000313" key="4">
    <source>
        <dbReference type="Proteomes" id="UP000028524"/>
    </source>
</evidence>
<protein>
    <submittedName>
        <fullName evidence="3">Uncharacterized protein</fullName>
    </submittedName>
</protein>
<reference evidence="3 4" key="1">
    <citation type="journal article" date="2014" name="BMC Genomics">
        <title>Comparative genome sequencing reveals chemotype-specific gene clusters in the toxigenic black mold Stachybotrys.</title>
        <authorList>
            <person name="Semeiks J."/>
            <person name="Borek D."/>
            <person name="Otwinowski Z."/>
            <person name="Grishin N.V."/>
        </authorList>
    </citation>
    <scope>NUCLEOTIDE SEQUENCE [LARGE SCALE GENOMIC DNA]</scope>
    <source>
        <strain evidence="3 4">IBT 40285</strain>
    </source>
</reference>
<gene>
    <name evidence="3" type="ORF">S40285_10789</name>
</gene>
<dbReference type="HOGENOM" id="CLU_1289692_0_0_1"/>
<dbReference type="InParanoid" id="A0A084QXG4"/>